<dbReference type="Proteomes" id="UP000473531">
    <property type="component" value="Unassembled WGS sequence"/>
</dbReference>
<sequence length="85" mass="9405">MADRLPGRPLPLMFKTDASLNLQEIVARREYIEVRIIQRLGRGQHGSMAAYFKTELDLTALILIAPPAGMIGFSSFPHGILRGAK</sequence>
<keyword evidence="2" id="KW-1185">Reference proteome</keyword>
<dbReference type="RefSeq" id="WP_160602068.1">
    <property type="nucleotide sequence ID" value="NZ_WTYU01000002.1"/>
</dbReference>
<protein>
    <submittedName>
        <fullName evidence="1">Uncharacterized protein</fullName>
    </submittedName>
</protein>
<accession>A0A6L7GJ89</accession>
<organism evidence="1 2">
    <name type="scientific">Allopontixanthobacter confluentis</name>
    <dbReference type="NCBI Taxonomy" id="1849021"/>
    <lineage>
        <taxon>Bacteria</taxon>
        <taxon>Pseudomonadati</taxon>
        <taxon>Pseudomonadota</taxon>
        <taxon>Alphaproteobacteria</taxon>
        <taxon>Sphingomonadales</taxon>
        <taxon>Erythrobacteraceae</taxon>
        <taxon>Allopontixanthobacter</taxon>
    </lineage>
</organism>
<proteinExistence type="predicted"/>
<name>A0A6L7GJ89_9SPHN</name>
<reference evidence="1 2" key="1">
    <citation type="submission" date="2019-12" db="EMBL/GenBank/DDBJ databases">
        <title>Genomic-based taxomic classification of the family Erythrobacteraceae.</title>
        <authorList>
            <person name="Xu L."/>
        </authorList>
    </citation>
    <scope>NUCLEOTIDE SEQUENCE [LARGE SCALE GENOMIC DNA]</scope>
    <source>
        <strain evidence="1 2">KCTC 52259</strain>
    </source>
</reference>
<evidence type="ECO:0000313" key="1">
    <source>
        <dbReference type="EMBL" id="MXP15566.1"/>
    </source>
</evidence>
<dbReference type="EMBL" id="WTYU01000002">
    <property type="protein sequence ID" value="MXP15566.1"/>
    <property type="molecule type" value="Genomic_DNA"/>
</dbReference>
<evidence type="ECO:0000313" key="2">
    <source>
        <dbReference type="Proteomes" id="UP000473531"/>
    </source>
</evidence>
<comment type="caution">
    <text evidence="1">The sequence shown here is derived from an EMBL/GenBank/DDBJ whole genome shotgun (WGS) entry which is preliminary data.</text>
</comment>
<gene>
    <name evidence="1" type="ORF">GRI44_12470</name>
</gene>
<dbReference type="AlphaFoldDB" id="A0A6L7GJ89"/>